<evidence type="ECO:0000256" key="2">
    <source>
        <dbReference type="ARBA" id="ARBA00022606"/>
    </source>
</evidence>
<keyword evidence="5 9" id="KW-1133">Transmembrane helix</keyword>
<evidence type="ECO:0000256" key="6">
    <source>
        <dbReference type="ARBA" id="ARBA00023136"/>
    </source>
</evidence>
<evidence type="ECO:0000256" key="7">
    <source>
        <dbReference type="ARBA" id="ARBA00023170"/>
    </source>
</evidence>
<keyword evidence="11" id="KW-1185">Reference proteome</keyword>
<keyword evidence="7" id="KW-0675">Receptor</keyword>
<evidence type="ECO:0000313" key="10">
    <source>
        <dbReference type="EMBL" id="CAK1583358.1"/>
    </source>
</evidence>
<gene>
    <name evidence="10" type="ORF">PARMNEM_LOCUS4763</name>
</gene>
<dbReference type="Pfam" id="PF02949">
    <property type="entry name" value="7tm_6"/>
    <property type="match status" value="1"/>
</dbReference>
<evidence type="ECO:0000256" key="9">
    <source>
        <dbReference type="SAM" id="Phobius"/>
    </source>
</evidence>
<dbReference type="InterPro" id="IPR004117">
    <property type="entry name" value="7tm6_olfct_rcpt"/>
</dbReference>
<proteinExistence type="predicted"/>
<organism evidence="10 11">
    <name type="scientific">Parnassius mnemosyne</name>
    <name type="common">clouded apollo</name>
    <dbReference type="NCBI Taxonomy" id="213953"/>
    <lineage>
        <taxon>Eukaryota</taxon>
        <taxon>Metazoa</taxon>
        <taxon>Ecdysozoa</taxon>
        <taxon>Arthropoda</taxon>
        <taxon>Hexapoda</taxon>
        <taxon>Insecta</taxon>
        <taxon>Pterygota</taxon>
        <taxon>Neoptera</taxon>
        <taxon>Endopterygota</taxon>
        <taxon>Lepidoptera</taxon>
        <taxon>Glossata</taxon>
        <taxon>Ditrysia</taxon>
        <taxon>Papilionoidea</taxon>
        <taxon>Papilionidae</taxon>
        <taxon>Parnassiinae</taxon>
        <taxon>Parnassini</taxon>
        <taxon>Parnassius</taxon>
        <taxon>Driopa</taxon>
    </lineage>
</organism>
<evidence type="ECO:0000256" key="4">
    <source>
        <dbReference type="ARBA" id="ARBA00022725"/>
    </source>
</evidence>
<comment type="subcellular location">
    <subcellularLocation>
        <location evidence="1">Membrane</location>
        <topology evidence="1">Multi-pass membrane protein</topology>
    </subcellularLocation>
</comment>
<evidence type="ECO:0000313" key="11">
    <source>
        <dbReference type="Proteomes" id="UP001314205"/>
    </source>
</evidence>
<keyword evidence="6 9" id="KW-0472">Membrane</keyword>
<feature type="transmembrane region" description="Helical" evidence="9">
    <location>
        <begin position="20"/>
        <end position="45"/>
    </location>
</feature>
<dbReference type="GO" id="GO:0005549">
    <property type="term" value="F:odorant binding"/>
    <property type="evidence" value="ECO:0007669"/>
    <property type="project" value="InterPro"/>
</dbReference>
<dbReference type="AlphaFoldDB" id="A0AAV1KJX4"/>
<evidence type="ECO:0000256" key="1">
    <source>
        <dbReference type="ARBA" id="ARBA00004141"/>
    </source>
</evidence>
<keyword evidence="8" id="KW-0807">Transducer</keyword>
<dbReference type="EMBL" id="CAVLGL010000057">
    <property type="protein sequence ID" value="CAK1583358.1"/>
    <property type="molecule type" value="Genomic_DNA"/>
</dbReference>
<evidence type="ECO:0000256" key="5">
    <source>
        <dbReference type="ARBA" id="ARBA00022989"/>
    </source>
</evidence>
<evidence type="ECO:0000256" key="3">
    <source>
        <dbReference type="ARBA" id="ARBA00022692"/>
    </source>
</evidence>
<dbReference type="GO" id="GO:0004984">
    <property type="term" value="F:olfactory receptor activity"/>
    <property type="evidence" value="ECO:0007669"/>
    <property type="project" value="InterPro"/>
</dbReference>
<reference evidence="10 11" key="1">
    <citation type="submission" date="2023-11" db="EMBL/GenBank/DDBJ databases">
        <authorList>
            <person name="Hedman E."/>
            <person name="Englund M."/>
            <person name="Stromberg M."/>
            <person name="Nyberg Akerstrom W."/>
            <person name="Nylinder S."/>
            <person name="Jareborg N."/>
            <person name="Kallberg Y."/>
            <person name="Kronander E."/>
        </authorList>
    </citation>
    <scope>NUCLEOTIDE SEQUENCE [LARGE SCALE GENOMIC DNA]</scope>
</reference>
<protein>
    <submittedName>
        <fullName evidence="10">Uncharacterized protein</fullName>
    </submittedName>
</protein>
<dbReference type="Proteomes" id="UP001314205">
    <property type="component" value="Unassembled WGS sequence"/>
</dbReference>
<dbReference type="GO" id="GO:0016020">
    <property type="term" value="C:membrane"/>
    <property type="evidence" value="ECO:0007669"/>
    <property type="project" value="UniProtKB-SubCell"/>
</dbReference>
<accession>A0AAV1KJX4</accession>
<dbReference type="GO" id="GO:0007165">
    <property type="term" value="P:signal transduction"/>
    <property type="evidence" value="ECO:0007669"/>
    <property type="project" value="UniProtKB-KW"/>
</dbReference>
<keyword evidence="4" id="KW-0552">Olfaction</keyword>
<evidence type="ECO:0000256" key="8">
    <source>
        <dbReference type="ARBA" id="ARBA00023224"/>
    </source>
</evidence>
<sequence>MPIGPEKSPQYELGYLYQMMSIYISASLFFAVDSVTLGMIMFGCAQLEIIIDKLQEVQEIPLSTKLRNEEKIKITKRNNELLVDCISQHQTVIRKTQLPISGRFYLLN</sequence>
<keyword evidence="2" id="KW-0716">Sensory transduction</keyword>
<name>A0AAV1KJX4_9NEOP</name>
<comment type="caution">
    <text evidence="10">The sequence shown here is derived from an EMBL/GenBank/DDBJ whole genome shotgun (WGS) entry which is preliminary data.</text>
</comment>
<keyword evidence="3 9" id="KW-0812">Transmembrane</keyword>